<proteinExistence type="predicted"/>
<dbReference type="AlphaFoldDB" id="A0A645AIG4"/>
<dbReference type="EMBL" id="VSSQ01014116">
    <property type="protein sequence ID" value="MPM52980.1"/>
    <property type="molecule type" value="Genomic_DNA"/>
</dbReference>
<comment type="caution">
    <text evidence="2">The sequence shown here is derived from an EMBL/GenBank/DDBJ whole genome shotgun (WGS) entry which is preliminary data.</text>
</comment>
<accession>A0A645AIG4</accession>
<feature type="region of interest" description="Disordered" evidence="1">
    <location>
        <begin position="65"/>
        <end position="87"/>
    </location>
</feature>
<gene>
    <name evidence="2" type="ORF">SDC9_99744</name>
</gene>
<feature type="region of interest" description="Disordered" evidence="1">
    <location>
        <begin position="29"/>
        <end position="52"/>
    </location>
</feature>
<name>A0A645AIG4_9ZZZZ</name>
<sequence>MDRTDEYAGLDGAPRGRADGACAGAFAEAENVPDPGADRDAGAGCGGGAGDAATGWEAERAAYLSPAAASAHSTSQPRMPADPGDLAGALGNVAQLGHALERTRDDIPVKDATTMNPYTDRKVFSKEHEKKIALGHKADDHEDEQTWQQTLQ</sequence>
<protein>
    <submittedName>
        <fullName evidence="2">Uncharacterized protein</fullName>
    </submittedName>
</protein>
<reference evidence="2" key="1">
    <citation type="submission" date="2019-08" db="EMBL/GenBank/DDBJ databases">
        <authorList>
            <person name="Kucharzyk K."/>
            <person name="Murdoch R.W."/>
            <person name="Higgins S."/>
            <person name="Loffler F."/>
        </authorList>
    </citation>
    <scope>NUCLEOTIDE SEQUENCE</scope>
</reference>
<organism evidence="2">
    <name type="scientific">bioreactor metagenome</name>
    <dbReference type="NCBI Taxonomy" id="1076179"/>
    <lineage>
        <taxon>unclassified sequences</taxon>
        <taxon>metagenomes</taxon>
        <taxon>ecological metagenomes</taxon>
    </lineage>
</organism>
<evidence type="ECO:0000313" key="2">
    <source>
        <dbReference type="EMBL" id="MPM52980.1"/>
    </source>
</evidence>
<feature type="region of interest" description="Disordered" evidence="1">
    <location>
        <begin position="133"/>
        <end position="152"/>
    </location>
</feature>
<evidence type="ECO:0000256" key="1">
    <source>
        <dbReference type="SAM" id="MobiDB-lite"/>
    </source>
</evidence>